<dbReference type="Gene3D" id="2.160.20.10">
    <property type="entry name" value="Single-stranded right-handed beta-helix, Pectin lyase-like"/>
    <property type="match status" value="1"/>
</dbReference>
<dbReference type="SUPFAM" id="SSF51126">
    <property type="entry name" value="Pectin lyase-like"/>
    <property type="match status" value="1"/>
</dbReference>
<accession>A0A7V7QH87</accession>
<dbReference type="GO" id="GO:0016837">
    <property type="term" value="F:carbon-oxygen lyase activity, acting on polysaccharides"/>
    <property type="evidence" value="ECO:0007669"/>
    <property type="project" value="TreeGrafter"/>
</dbReference>
<dbReference type="Gene3D" id="2.60.40.10">
    <property type="entry name" value="Immunoglobulins"/>
    <property type="match status" value="1"/>
</dbReference>
<comment type="similarity">
    <text evidence="9">Belongs to the polysaccharide lyase 9 family.</text>
</comment>
<dbReference type="RefSeq" id="WP_151148221.1">
    <property type="nucleotide sequence ID" value="NZ_WAGX01000008.1"/>
</dbReference>
<evidence type="ECO:0000256" key="8">
    <source>
        <dbReference type="ARBA" id="ARBA00023239"/>
    </source>
</evidence>
<dbReference type="GO" id="GO:0030313">
    <property type="term" value="C:cell envelope"/>
    <property type="evidence" value="ECO:0007669"/>
    <property type="project" value="UniProtKB-SubCell"/>
</dbReference>
<dbReference type="Gene3D" id="2.60.40.1080">
    <property type="match status" value="2"/>
</dbReference>
<keyword evidence="5" id="KW-0479">Metal-binding</keyword>
<dbReference type="EMBL" id="WAGX01000008">
    <property type="protein sequence ID" value="KAB1434264.1"/>
    <property type="molecule type" value="Genomic_DNA"/>
</dbReference>
<feature type="signal peptide" evidence="11">
    <location>
        <begin position="1"/>
        <end position="20"/>
    </location>
</feature>
<keyword evidence="7" id="KW-0106">Calcium</keyword>
<evidence type="ECO:0000256" key="10">
    <source>
        <dbReference type="SAM" id="MobiDB-lite"/>
    </source>
</evidence>
<gene>
    <name evidence="13" type="ORF">F7O84_17385</name>
</gene>
<organism evidence="13 14">
    <name type="scientific">Candidatus Galacturonatibacter soehngenii</name>
    <dbReference type="NCBI Taxonomy" id="2307010"/>
    <lineage>
        <taxon>Bacteria</taxon>
        <taxon>Bacillati</taxon>
        <taxon>Bacillota</taxon>
        <taxon>Clostridia</taxon>
        <taxon>Lachnospirales</taxon>
        <taxon>Lachnospiraceae</taxon>
        <taxon>Candidatus Galacturonatibacter</taxon>
    </lineage>
</organism>
<evidence type="ECO:0000256" key="5">
    <source>
        <dbReference type="ARBA" id="ARBA00022723"/>
    </source>
</evidence>
<dbReference type="InterPro" id="IPR013783">
    <property type="entry name" value="Ig-like_fold"/>
</dbReference>
<dbReference type="NCBIfam" id="TIGR02543">
    <property type="entry name" value="List_Bact_rpt"/>
    <property type="match status" value="1"/>
</dbReference>
<evidence type="ECO:0000256" key="11">
    <source>
        <dbReference type="SAM" id="SignalP"/>
    </source>
</evidence>
<dbReference type="GO" id="GO:0046872">
    <property type="term" value="F:metal ion binding"/>
    <property type="evidence" value="ECO:0007669"/>
    <property type="project" value="UniProtKB-KW"/>
</dbReference>
<feature type="domain" description="Fibronectin type-III" evidence="12">
    <location>
        <begin position="1152"/>
        <end position="1251"/>
    </location>
</feature>
<feature type="compositionally biased region" description="Polar residues" evidence="10">
    <location>
        <begin position="71"/>
        <end position="95"/>
    </location>
</feature>
<keyword evidence="8" id="KW-0456">Lyase</keyword>
<keyword evidence="14" id="KW-1185">Reference proteome</keyword>
<dbReference type="OrthoDB" id="8660908at2"/>
<dbReference type="InterPro" id="IPR008964">
    <property type="entry name" value="Invasin/intimin_cell_adhesion"/>
</dbReference>
<dbReference type="InterPro" id="IPR058863">
    <property type="entry name" value="PelX-like_Ig"/>
</dbReference>
<proteinExistence type="inferred from homology"/>
<dbReference type="InterPro" id="IPR006626">
    <property type="entry name" value="PbH1"/>
</dbReference>
<dbReference type="Pfam" id="PF25849">
    <property type="entry name" value="PelX_N"/>
    <property type="match status" value="1"/>
</dbReference>
<dbReference type="InterPro" id="IPR012334">
    <property type="entry name" value="Pectin_lyas_fold"/>
</dbReference>
<dbReference type="InterPro" id="IPR036116">
    <property type="entry name" value="FN3_sf"/>
</dbReference>
<dbReference type="InterPro" id="IPR058953">
    <property type="entry name" value="PelX-like_N"/>
</dbReference>
<comment type="caution">
    <text evidence="13">The sequence shown here is derived from an EMBL/GenBank/DDBJ whole genome shotgun (WGS) entry which is preliminary data.</text>
</comment>
<feature type="compositionally biased region" description="Polar residues" evidence="10">
    <location>
        <begin position="140"/>
        <end position="152"/>
    </location>
</feature>
<reference evidence="13 14" key="1">
    <citation type="submission" date="2019-09" db="EMBL/GenBank/DDBJ databases">
        <authorList>
            <person name="Valk L.C."/>
        </authorList>
    </citation>
    <scope>NUCLEOTIDE SEQUENCE [LARGE SCALE GENOMIC DNA]</scope>
    <source>
        <strain evidence="13">GalUA</strain>
    </source>
</reference>
<feature type="region of interest" description="Disordered" evidence="10">
    <location>
        <begin position="43"/>
        <end position="152"/>
    </location>
</feature>
<dbReference type="PANTHER" id="PTHR40088">
    <property type="entry name" value="PECTATE LYASE (EUROFUNG)"/>
    <property type="match status" value="1"/>
</dbReference>
<dbReference type="Pfam" id="PF09479">
    <property type="entry name" value="Flg_new"/>
    <property type="match status" value="1"/>
</dbReference>
<reference evidence="13 14" key="2">
    <citation type="submission" date="2020-02" db="EMBL/GenBank/DDBJ databases">
        <title>Candidatus Galacturonibacter soehngenii shows hetero-acetogenic catabolism of galacturonic acid but lacks a canonical carbon monoxide dehydrogenase/acetyl-CoA synthase complex.</title>
        <authorList>
            <person name="Diender M."/>
            <person name="Stouten G.R."/>
            <person name="Petersen J.F."/>
            <person name="Nielsen P.H."/>
            <person name="Dueholm M.S."/>
            <person name="Pronk J.T."/>
            <person name="Van Loosdrecht M.C.M."/>
        </authorList>
    </citation>
    <scope>NUCLEOTIDE SEQUENCE [LARGE SCALE GENOMIC DNA]</scope>
    <source>
        <strain evidence="13">GalUA</strain>
    </source>
</reference>
<feature type="compositionally biased region" description="Low complexity" evidence="10">
    <location>
        <begin position="48"/>
        <end position="69"/>
    </location>
</feature>
<dbReference type="Proteomes" id="UP000461768">
    <property type="component" value="Unassembled WGS sequence"/>
</dbReference>
<evidence type="ECO:0000259" key="12">
    <source>
        <dbReference type="PROSITE" id="PS50853"/>
    </source>
</evidence>
<dbReference type="AlphaFoldDB" id="A0A7V7QH87"/>
<feature type="compositionally biased region" description="Polar residues" evidence="10">
    <location>
        <begin position="102"/>
        <end position="122"/>
    </location>
</feature>
<dbReference type="PANTHER" id="PTHR40088:SF1">
    <property type="entry name" value="PECTATE LYASE PEL9"/>
    <property type="match status" value="1"/>
</dbReference>
<sequence length="1251" mass="135026">MKKLFSRAVAVLLASTIVFTSTGLSTFAANFDPKTANVFIDSSDETNDSITSDNTTTDSNPTTLDTDSSLESDTPNSNEADMQDTTDNTEVSTDSPSKDSKLPTSDSDSSNENTLDNSSTSDSKSEVTDNEDVTIGDEQSMATSEQLSSSTVEANKALNEAPSLTWNSITFGQSTDLNFKSTILPEKIGTQYAKEIKINVVDSSDSSATPVEKDAVVIESRGGKIANAHDGLTFYYTTLSTSKNFVLEAKVFINQFGPESDDENDNGTPSKQEAIGIMARDILGSARQEPMIDGYEELPAASNVAATTVVANDKSHTTALNISSYQRNGVFYPYGNAHISYKTTKFAQINAAGAKVVTQDITPADGNYKSDDFFTLRLERKDDTFVTTYIDAEGNEKTGSIDDPHRLAVIDEENMYIGFYSSRNAKATFTDITLTTSDANTAPCSFTPSAYSLSFTNLSNTETSSKDYTVAFRANFDGTVEVIQDGSVLEAAGNVNAGEIYELSTTLNHDTTNFVINYTSSQGSKNESFTVTKNEAYQKDLYVSVDGTSSGTGDIDSPLDLTTALNYLSEGYTLYLREGTYGALDILSTMSGSSKGRKTLAAYNNETVVFSGNSYVKASYWTIHGISITGSNSAGLRATGNDNIFEYCKFYENLDTGFQLGMGSDSDPLTWPENNTIRYCTSYNNVDPSSINADGFAAKLGVGKGNLFDSCISYNNADDGWDLFNKLGDAKNEPVTIQNCVAYGNGNNGFKLGGEGYAVNHIITDSLAFHNNLDGFTDNFNTGILTVRNCTSVDNSRYNYIFRFNPYANANEQSVFTNNISFRSNYDSDSVADYISGKIENSYFFTSENDTITANDFKSVTTPTSYERNTDGTIHFGDFMRPTKTSFLATNGIGTAHIGAIPPTSTEPDVLVTSVTFDKTSASLKIGESLSLKATVKPEDATNKALTFISSNPNVASVDSNGSVLALAKGSTTISATSKDGSNITASCTISVVPNTVSVTSIALNKTILVLAKGAKETLSASITPENATNGSITWSSANEKIATVDANGKITGKSYGTTTITAKSAENSSIIATCKVSVGYKITYKLNKGKNHEKNPSAYYKQKVNLYSPTRKGYVFKGWYTDSKFKTKITSIKKNSTKNYTLYAKWEKVKKPSAPTLKSVSNTKNKKMKVTLKSSVSGAKGYEITYATNKKFSKNKGTATISKASTLTKTISKLTKGKTYYVKVRAYKTDSAGNKIYGKYSNTISIKIKK</sequence>
<dbReference type="Pfam" id="PF25850">
    <property type="entry name" value="PelX_Ig"/>
    <property type="match status" value="1"/>
</dbReference>
<protein>
    <recommendedName>
        <fullName evidence="12">Fibronectin type-III domain-containing protein</fullName>
    </recommendedName>
</protein>
<dbReference type="PROSITE" id="PS50853">
    <property type="entry name" value="FN3"/>
    <property type="match status" value="1"/>
</dbReference>
<dbReference type="InterPro" id="IPR003343">
    <property type="entry name" value="Big_2"/>
</dbReference>
<dbReference type="SMART" id="SM00635">
    <property type="entry name" value="BID_2"/>
    <property type="match status" value="2"/>
</dbReference>
<dbReference type="Gene3D" id="2.60.40.4270">
    <property type="entry name" value="Listeria-Bacteroides repeat domain"/>
    <property type="match status" value="1"/>
</dbReference>
<evidence type="ECO:0000256" key="7">
    <source>
        <dbReference type="ARBA" id="ARBA00022837"/>
    </source>
</evidence>
<evidence type="ECO:0000256" key="2">
    <source>
        <dbReference type="ARBA" id="ARBA00004196"/>
    </source>
</evidence>
<evidence type="ECO:0000256" key="3">
    <source>
        <dbReference type="ARBA" id="ARBA00004613"/>
    </source>
</evidence>
<name>A0A7V7QH87_9FIRM</name>
<comment type="cofactor">
    <cofactor evidence="1">
        <name>Ca(2+)</name>
        <dbReference type="ChEBI" id="CHEBI:29108"/>
    </cofactor>
</comment>
<dbReference type="SUPFAM" id="SSF49373">
    <property type="entry name" value="Invasin/intimin cell-adhesion fragments"/>
    <property type="match status" value="2"/>
</dbReference>
<evidence type="ECO:0000256" key="9">
    <source>
        <dbReference type="ARBA" id="ARBA00038263"/>
    </source>
</evidence>
<evidence type="ECO:0000256" key="4">
    <source>
        <dbReference type="ARBA" id="ARBA00022525"/>
    </source>
</evidence>
<keyword evidence="4" id="KW-0964">Secreted</keyword>
<dbReference type="GO" id="GO:0005576">
    <property type="term" value="C:extracellular region"/>
    <property type="evidence" value="ECO:0007669"/>
    <property type="project" value="UniProtKB-SubCell"/>
</dbReference>
<dbReference type="InterPro" id="IPR013378">
    <property type="entry name" value="InlB-like_B-rpt"/>
</dbReference>
<evidence type="ECO:0000313" key="14">
    <source>
        <dbReference type="Proteomes" id="UP000461768"/>
    </source>
</evidence>
<keyword evidence="6 11" id="KW-0732">Signal</keyword>
<evidence type="ECO:0000256" key="6">
    <source>
        <dbReference type="ARBA" id="ARBA00022729"/>
    </source>
</evidence>
<feature type="chain" id="PRO_5038863103" description="Fibronectin type-III domain-containing protein" evidence="11">
    <location>
        <begin position="21"/>
        <end position="1251"/>
    </location>
</feature>
<dbReference type="InterPro" id="IPR042229">
    <property type="entry name" value="Listeria/Bacterioides_rpt_sf"/>
</dbReference>
<dbReference type="InterPro" id="IPR003961">
    <property type="entry name" value="FN3_dom"/>
</dbReference>
<dbReference type="SUPFAM" id="SSF49265">
    <property type="entry name" value="Fibronectin type III"/>
    <property type="match status" value="1"/>
</dbReference>
<dbReference type="InterPro" id="IPR052052">
    <property type="entry name" value="Polysaccharide_Lyase_9"/>
</dbReference>
<evidence type="ECO:0000313" key="13">
    <source>
        <dbReference type="EMBL" id="KAB1434264.1"/>
    </source>
</evidence>
<dbReference type="SMART" id="SM00710">
    <property type="entry name" value="PbH1"/>
    <property type="match status" value="5"/>
</dbReference>
<evidence type="ECO:0000256" key="1">
    <source>
        <dbReference type="ARBA" id="ARBA00001913"/>
    </source>
</evidence>
<comment type="subcellular location">
    <subcellularLocation>
        <location evidence="2">Cell envelope</location>
    </subcellularLocation>
    <subcellularLocation>
        <location evidence="3">Secreted</location>
    </subcellularLocation>
</comment>
<dbReference type="InterPro" id="IPR011050">
    <property type="entry name" value="Pectin_lyase_fold/virulence"/>
</dbReference>
<dbReference type="Pfam" id="PF02368">
    <property type="entry name" value="Big_2"/>
    <property type="match status" value="2"/>
</dbReference>